<feature type="DNA-binding region" description="H-T-H motif" evidence="4">
    <location>
        <begin position="39"/>
        <end position="58"/>
    </location>
</feature>
<dbReference type="RefSeq" id="WP_163816730.1">
    <property type="nucleotide sequence ID" value="NZ_JAAGOB010000002.1"/>
</dbReference>
<dbReference type="Gene3D" id="1.10.357.10">
    <property type="entry name" value="Tetracycline Repressor, domain 2"/>
    <property type="match status" value="1"/>
</dbReference>
<name>A0A6N9YIA8_9ACTN</name>
<dbReference type="GO" id="GO:0000976">
    <property type="term" value="F:transcription cis-regulatory region binding"/>
    <property type="evidence" value="ECO:0007669"/>
    <property type="project" value="TreeGrafter"/>
</dbReference>
<dbReference type="SUPFAM" id="SSF46689">
    <property type="entry name" value="Homeodomain-like"/>
    <property type="match status" value="1"/>
</dbReference>
<dbReference type="PROSITE" id="PS50977">
    <property type="entry name" value="HTH_TETR_2"/>
    <property type="match status" value="1"/>
</dbReference>
<feature type="domain" description="HTH tetR-type" evidence="5">
    <location>
        <begin position="16"/>
        <end position="76"/>
    </location>
</feature>
<keyword evidence="7" id="KW-1185">Reference proteome</keyword>
<keyword evidence="3" id="KW-0804">Transcription</keyword>
<proteinExistence type="predicted"/>
<dbReference type="AlphaFoldDB" id="A0A6N9YIA8"/>
<keyword evidence="1" id="KW-0805">Transcription regulation</keyword>
<protein>
    <submittedName>
        <fullName evidence="6">TetR/AcrR family transcriptional regulator</fullName>
    </submittedName>
</protein>
<evidence type="ECO:0000259" key="5">
    <source>
        <dbReference type="PROSITE" id="PS50977"/>
    </source>
</evidence>
<dbReference type="GO" id="GO:0003700">
    <property type="term" value="F:DNA-binding transcription factor activity"/>
    <property type="evidence" value="ECO:0007669"/>
    <property type="project" value="TreeGrafter"/>
</dbReference>
<sequence>MESRQRSTRTKAQQREQTIRTLVGEARSLFATRGYAHVSLADIVQAAGVTKGALYHHFTGKEDVFRAVLEQVHQEVGERIAASAPTSDAWTQLLSGCRTFLTASTEPNIQQIMLIDAPSVLGWGVWRELDATTSMQHLQEALQVLIDDGTIPDQPVLPVVHLLSGAMNEAALWLARSANREHDLAHTMTALERMLESLRR</sequence>
<evidence type="ECO:0000256" key="2">
    <source>
        <dbReference type="ARBA" id="ARBA00023125"/>
    </source>
</evidence>
<evidence type="ECO:0000313" key="6">
    <source>
        <dbReference type="EMBL" id="NED94733.1"/>
    </source>
</evidence>
<dbReference type="Pfam" id="PF00440">
    <property type="entry name" value="TetR_N"/>
    <property type="match status" value="1"/>
</dbReference>
<organism evidence="6 7">
    <name type="scientific">Phytoactinopolyspora alkaliphila</name>
    <dbReference type="NCBI Taxonomy" id="1783498"/>
    <lineage>
        <taxon>Bacteria</taxon>
        <taxon>Bacillati</taxon>
        <taxon>Actinomycetota</taxon>
        <taxon>Actinomycetes</taxon>
        <taxon>Jiangellales</taxon>
        <taxon>Jiangellaceae</taxon>
        <taxon>Phytoactinopolyspora</taxon>
    </lineage>
</organism>
<reference evidence="6 7" key="1">
    <citation type="submission" date="2020-02" db="EMBL/GenBank/DDBJ databases">
        <authorList>
            <person name="Li X.-J."/>
            <person name="Feng X.-M."/>
        </authorList>
    </citation>
    <scope>NUCLEOTIDE SEQUENCE [LARGE SCALE GENOMIC DNA]</scope>
    <source>
        <strain evidence="6 7">CGMCC 4.7225</strain>
    </source>
</reference>
<dbReference type="Proteomes" id="UP000469185">
    <property type="component" value="Unassembled WGS sequence"/>
</dbReference>
<dbReference type="InterPro" id="IPR023772">
    <property type="entry name" value="DNA-bd_HTH_TetR-type_CS"/>
</dbReference>
<dbReference type="EMBL" id="JAAGOB010000002">
    <property type="protein sequence ID" value="NED94733.1"/>
    <property type="molecule type" value="Genomic_DNA"/>
</dbReference>
<dbReference type="Pfam" id="PF21351">
    <property type="entry name" value="TetR_C_41"/>
    <property type="match status" value="1"/>
</dbReference>
<dbReference type="InterPro" id="IPR009057">
    <property type="entry name" value="Homeodomain-like_sf"/>
</dbReference>
<evidence type="ECO:0000313" key="7">
    <source>
        <dbReference type="Proteomes" id="UP000469185"/>
    </source>
</evidence>
<dbReference type="InterPro" id="IPR049484">
    <property type="entry name" value="Rv0078-like_C"/>
</dbReference>
<gene>
    <name evidence="6" type="ORF">G1H11_05355</name>
</gene>
<evidence type="ECO:0000256" key="1">
    <source>
        <dbReference type="ARBA" id="ARBA00023015"/>
    </source>
</evidence>
<keyword evidence="2 4" id="KW-0238">DNA-binding</keyword>
<evidence type="ECO:0000256" key="3">
    <source>
        <dbReference type="ARBA" id="ARBA00023163"/>
    </source>
</evidence>
<dbReference type="PANTHER" id="PTHR30055">
    <property type="entry name" value="HTH-TYPE TRANSCRIPTIONAL REGULATOR RUTR"/>
    <property type="match status" value="1"/>
</dbReference>
<dbReference type="PRINTS" id="PR00455">
    <property type="entry name" value="HTHTETR"/>
</dbReference>
<dbReference type="InterPro" id="IPR001647">
    <property type="entry name" value="HTH_TetR"/>
</dbReference>
<dbReference type="PROSITE" id="PS01081">
    <property type="entry name" value="HTH_TETR_1"/>
    <property type="match status" value="1"/>
</dbReference>
<dbReference type="InterPro" id="IPR050109">
    <property type="entry name" value="HTH-type_TetR-like_transc_reg"/>
</dbReference>
<accession>A0A6N9YIA8</accession>
<dbReference type="PANTHER" id="PTHR30055:SF234">
    <property type="entry name" value="HTH-TYPE TRANSCRIPTIONAL REGULATOR BETI"/>
    <property type="match status" value="1"/>
</dbReference>
<comment type="caution">
    <text evidence="6">The sequence shown here is derived from an EMBL/GenBank/DDBJ whole genome shotgun (WGS) entry which is preliminary data.</text>
</comment>
<evidence type="ECO:0000256" key="4">
    <source>
        <dbReference type="PROSITE-ProRule" id="PRU00335"/>
    </source>
</evidence>